<dbReference type="Proteomes" id="UP000828390">
    <property type="component" value="Unassembled WGS sequence"/>
</dbReference>
<feature type="compositionally biased region" description="Basic and acidic residues" evidence="1">
    <location>
        <begin position="1"/>
        <end position="14"/>
    </location>
</feature>
<accession>A0A9D4G4A4</accession>
<comment type="caution">
    <text evidence="2">The sequence shown here is derived from an EMBL/GenBank/DDBJ whole genome shotgun (WGS) entry which is preliminary data.</text>
</comment>
<evidence type="ECO:0000313" key="2">
    <source>
        <dbReference type="EMBL" id="KAH3808453.1"/>
    </source>
</evidence>
<name>A0A9D4G4A4_DREPO</name>
<reference evidence="2" key="2">
    <citation type="submission" date="2020-11" db="EMBL/GenBank/DDBJ databases">
        <authorList>
            <person name="McCartney M.A."/>
            <person name="Auch B."/>
            <person name="Kono T."/>
            <person name="Mallez S."/>
            <person name="Becker A."/>
            <person name="Gohl D.M."/>
            <person name="Silverstein K.A.T."/>
            <person name="Koren S."/>
            <person name="Bechman K.B."/>
            <person name="Herman A."/>
            <person name="Abrahante J.E."/>
            <person name="Garbe J."/>
        </authorList>
    </citation>
    <scope>NUCLEOTIDE SEQUENCE</scope>
    <source>
        <strain evidence="2">Duluth1</strain>
        <tissue evidence="2">Whole animal</tissue>
    </source>
</reference>
<evidence type="ECO:0000256" key="1">
    <source>
        <dbReference type="SAM" id="MobiDB-lite"/>
    </source>
</evidence>
<dbReference type="AlphaFoldDB" id="A0A9D4G4A4"/>
<sequence length="66" mass="7407">MDTDIREERRGRSGEEEDPSQLPRNKYRRKPETASSPDHTGLSGLLGGDSYLDSLLETMSPHSESM</sequence>
<organism evidence="2 3">
    <name type="scientific">Dreissena polymorpha</name>
    <name type="common">Zebra mussel</name>
    <name type="synonym">Mytilus polymorpha</name>
    <dbReference type="NCBI Taxonomy" id="45954"/>
    <lineage>
        <taxon>Eukaryota</taxon>
        <taxon>Metazoa</taxon>
        <taxon>Spiralia</taxon>
        <taxon>Lophotrochozoa</taxon>
        <taxon>Mollusca</taxon>
        <taxon>Bivalvia</taxon>
        <taxon>Autobranchia</taxon>
        <taxon>Heteroconchia</taxon>
        <taxon>Euheterodonta</taxon>
        <taxon>Imparidentia</taxon>
        <taxon>Neoheterodontei</taxon>
        <taxon>Myida</taxon>
        <taxon>Dreissenoidea</taxon>
        <taxon>Dreissenidae</taxon>
        <taxon>Dreissena</taxon>
    </lineage>
</organism>
<reference evidence="2" key="1">
    <citation type="journal article" date="2019" name="bioRxiv">
        <title>The Genome of the Zebra Mussel, Dreissena polymorpha: A Resource for Invasive Species Research.</title>
        <authorList>
            <person name="McCartney M.A."/>
            <person name="Auch B."/>
            <person name="Kono T."/>
            <person name="Mallez S."/>
            <person name="Zhang Y."/>
            <person name="Obille A."/>
            <person name="Becker A."/>
            <person name="Abrahante J.E."/>
            <person name="Garbe J."/>
            <person name="Badalamenti J.P."/>
            <person name="Herman A."/>
            <person name="Mangelson H."/>
            <person name="Liachko I."/>
            <person name="Sullivan S."/>
            <person name="Sone E.D."/>
            <person name="Koren S."/>
            <person name="Silverstein K.A.T."/>
            <person name="Beckman K.B."/>
            <person name="Gohl D.M."/>
        </authorList>
    </citation>
    <scope>NUCLEOTIDE SEQUENCE</scope>
    <source>
        <strain evidence="2">Duluth1</strain>
        <tissue evidence="2">Whole animal</tissue>
    </source>
</reference>
<keyword evidence="3" id="KW-1185">Reference proteome</keyword>
<dbReference type="EMBL" id="JAIWYP010000006">
    <property type="protein sequence ID" value="KAH3808453.1"/>
    <property type="molecule type" value="Genomic_DNA"/>
</dbReference>
<evidence type="ECO:0000313" key="3">
    <source>
        <dbReference type="Proteomes" id="UP000828390"/>
    </source>
</evidence>
<proteinExistence type="predicted"/>
<gene>
    <name evidence="2" type="ORF">DPMN_136809</name>
</gene>
<feature type="region of interest" description="Disordered" evidence="1">
    <location>
        <begin position="1"/>
        <end position="50"/>
    </location>
</feature>
<protein>
    <submittedName>
        <fullName evidence="2">Uncharacterized protein</fullName>
    </submittedName>
</protein>